<organism evidence="4 5">
    <name type="scientific">Nitrosococcus oceani C-27</name>
    <dbReference type="NCBI Taxonomy" id="314279"/>
    <lineage>
        <taxon>Bacteria</taxon>
        <taxon>Pseudomonadati</taxon>
        <taxon>Pseudomonadota</taxon>
        <taxon>Gammaproteobacteria</taxon>
        <taxon>Chromatiales</taxon>
        <taxon>Chromatiaceae</taxon>
        <taxon>Nitrosococcus</taxon>
    </lineage>
</organism>
<dbReference type="PROSITE" id="PS00409">
    <property type="entry name" value="PROKAR_NTER_METHYL"/>
    <property type="match status" value="1"/>
</dbReference>
<dbReference type="Pfam" id="PF22150">
    <property type="entry name" value="Tt1218-like"/>
    <property type="match status" value="1"/>
</dbReference>
<evidence type="ECO:0000256" key="1">
    <source>
        <dbReference type="SAM" id="MobiDB-lite"/>
    </source>
</evidence>
<feature type="domain" description="Type IV pilin Tt1218-like" evidence="3">
    <location>
        <begin position="39"/>
        <end position="109"/>
    </location>
</feature>
<gene>
    <name evidence="4" type="ORF">IB75_12145</name>
</gene>
<protein>
    <submittedName>
        <fullName evidence="4">Pilus assembly protein PilV</fullName>
    </submittedName>
</protein>
<keyword evidence="2" id="KW-1133">Transmembrane helix</keyword>
<dbReference type="HOGENOM" id="CLU_103234_3_0_6"/>
<feature type="region of interest" description="Disordered" evidence="1">
    <location>
        <begin position="145"/>
        <end position="182"/>
    </location>
</feature>
<accession>A0A0E2YZM4</accession>
<evidence type="ECO:0000313" key="4">
    <source>
        <dbReference type="EMBL" id="KFI18808.1"/>
    </source>
</evidence>
<dbReference type="InterPro" id="IPR012902">
    <property type="entry name" value="N_methyl_site"/>
</dbReference>
<reference evidence="4 5" key="1">
    <citation type="submission" date="2014-07" db="EMBL/GenBank/DDBJ databases">
        <title>Comparative analysis of Nitrosococcus oceani genome inventories of strains from Pacific and Atlantic gyres.</title>
        <authorList>
            <person name="Lim C.K."/>
            <person name="Wang L."/>
            <person name="Sayavedra-Soto L.A."/>
            <person name="Klotz M.G."/>
        </authorList>
    </citation>
    <scope>NUCLEOTIDE SEQUENCE [LARGE SCALE GENOMIC DNA]</scope>
    <source>
        <strain evidence="4 5">C-27</strain>
    </source>
</reference>
<evidence type="ECO:0000259" key="3">
    <source>
        <dbReference type="Pfam" id="PF22150"/>
    </source>
</evidence>
<dbReference type="OrthoDB" id="8547299at2"/>
<evidence type="ECO:0000256" key="2">
    <source>
        <dbReference type="SAM" id="Phobius"/>
    </source>
</evidence>
<dbReference type="InterPro" id="IPR054402">
    <property type="entry name" value="Tt1218-like_dom"/>
</dbReference>
<keyword evidence="2" id="KW-0472">Membrane</keyword>
<dbReference type="InterPro" id="IPR013362">
    <property type="entry name" value="Pilus_4_PilV"/>
</dbReference>
<sequence length="182" mass="19799">MNYSSEFPCLRPQPKGFSLLEVLVSVAVLSIGLLGLAGLQTTGIRHNHSAYLRSQATLLAYDITDRMRANRTAALNGGYTLDLGTPPVTPAKNCNAATCEPGELAAYDLYSWFQNVTAVLPSGDSKIELNSGVVTVTLQWDEKWTQRHKPKKNDGDDDDGDDGNNNSPPPSFTKRIVMSTEL</sequence>
<proteinExistence type="predicted"/>
<dbReference type="Proteomes" id="UP000028839">
    <property type="component" value="Unassembled WGS sequence"/>
</dbReference>
<feature type="transmembrane region" description="Helical" evidence="2">
    <location>
        <begin position="20"/>
        <end position="39"/>
    </location>
</feature>
<dbReference type="Pfam" id="PF07963">
    <property type="entry name" value="N_methyl"/>
    <property type="match status" value="1"/>
</dbReference>
<dbReference type="AlphaFoldDB" id="A0A0E2YZM4"/>
<dbReference type="NCBIfam" id="TIGR02523">
    <property type="entry name" value="type_IV_pilV"/>
    <property type="match status" value="1"/>
</dbReference>
<keyword evidence="2" id="KW-0812">Transmembrane</keyword>
<comment type="caution">
    <text evidence="4">The sequence shown here is derived from an EMBL/GenBank/DDBJ whole genome shotgun (WGS) entry which is preliminary data.</text>
</comment>
<name>A0A0E2YZM4_9GAMM</name>
<evidence type="ECO:0000313" key="5">
    <source>
        <dbReference type="Proteomes" id="UP000028839"/>
    </source>
</evidence>
<dbReference type="NCBIfam" id="TIGR02532">
    <property type="entry name" value="IV_pilin_GFxxxE"/>
    <property type="match status" value="1"/>
</dbReference>
<dbReference type="EMBL" id="JPGN01000072">
    <property type="protein sequence ID" value="KFI18808.1"/>
    <property type="molecule type" value="Genomic_DNA"/>
</dbReference>